<evidence type="ECO:0000256" key="2">
    <source>
        <dbReference type="ARBA" id="ARBA00023043"/>
    </source>
</evidence>
<feature type="compositionally biased region" description="Low complexity" evidence="4">
    <location>
        <begin position="855"/>
        <end position="868"/>
    </location>
</feature>
<evidence type="ECO:0000256" key="1">
    <source>
        <dbReference type="ARBA" id="ARBA00022737"/>
    </source>
</evidence>
<dbReference type="PROSITE" id="PS50088">
    <property type="entry name" value="ANK_REPEAT"/>
    <property type="match status" value="1"/>
</dbReference>
<protein>
    <submittedName>
        <fullName evidence="5">Uncharacterized protein</fullName>
    </submittedName>
</protein>
<keyword evidence="2 3" id="KW-0040">ANK repeat</keyword>
<proteinExistence type="predicted"/>
<dbReference type="PROSITE" id="PS50297">
    <property type="entry name" value="ANK_REP_REGION"/>
    <property type="match status" value="1"/>
</dbReference>
<dbReference type="InterPro" id="IPR036770">
    <property type="entry name" value="Ankyrin_rpt-contain_sf"/>
</dbReference>
<keyword evidence="6" id="KW-1185">Reference proteome</keyword>
<dbReference type="Gene3D" id="2.30.30.40">
    <property type="entry name" value="SH3 Domains"/>
    <property type="match status" value="1"/>
</dbReference>
<evidence type="ECO:0000313" key="5">
    <source>
        <dbReference type="EMBL" id="CAJ1410328.1"/>
    </source>
</evidence>
<evidence type="ECO:0000256" key="3">
    <source>
        <dbReference type="PROSITE-ProRule" id="PRU00023"/>
    </source>
</evidence>
<reference evidence="5" key="1">
    <citation type="submission" date="2023-08" db="EMBL/GenBank/DDBJ databases">
        <authorList>
            <person name="Chen Y."/>
            <person name="Shah S."/>
            <person name="Dougan E. K."/>
            <person name="Thang M."/>
            <person name="Chan C."/>
        </authorList>
    </citation>
    <scope>NUCLEOTIDE SEQUENCE</scope>
</reference>
<dbReference type="Pfam" id="PF12796">
    <property type="entry name" value="Ank_2"/>
    <property type="match status" value="1"/>
</dbReference>
<dbReference type="PANTHER" id="PTHR24201">
    <property type="entry name" value="ANK_REP_REGION DOMAIN-CONTAINING PROTEIN"/>
    <property type="match status" value="1"/>
</dbReference>
<gene>
    <name evidence="5" type="ORF">EVOR1521_LOCUS31167</name>
</gene>
<organism evidence="5 6">
    <name type="scientific">Effrenium voratum</name>
    <dbReference type="NCBI Taxonomy" id="2562239"/>
    <lineage>
        <taxon>Eukaryota</taxon>
        <taxon>Sar</taxon>
        <taxon>Alveolata</taxon>
        <taxon>Dinophyceae</taxon>
        <taxon>Suessiales</taxon>
        <taxon>Symbiodiniaceae</taxon>
        <taxon>Effrenium</taxon>
    </lineage>
</organism>
<accession>A0AA36JQ39</accession>
<feature type="compositionally biased region" description="Basic and acidic residues" evidence="4">
    <location>
        <begin position="1014"/>
        <end position="1032"/>
    </location>
</feature>
<dbReference type="Gene3D" id="1.25.40.20">
    <property type="entry name" value="Ankyrin repeat-containing domain"/>
    <property type="match status" value="2"/>
</dbReference>
<feature type="region of interest" description="Disordered" evidence="4">
    <location>
        <begin position="981"/>
        <end position="1070"/>
    </location>
</feature>
<feature type="region of interest" description="Disordered" evidence="4">
    <location>
        <begin position="1248"/>
        <end position="1282"/>
    </location>
</feature>
<dbReference type="SUPFAM" id="SSF48403">
    <property type="entry name" value="Ankyrin repeat"/>
    <property type="match status" value="1"/>
</dbReference>
<dbReference type="InterPro" id="IPR002110">
    <property type="entry name" value="Ankyrin_rpt"/>
</dbReference>
<keyword evidence="1" id="KW-0677">Repeat</keyword>
<dbReference type="EMBL" id="CAUJNA010003812">
    <property type="protein sequence ID" value="CAJ1410328.1"/>
    <property type="molecule type" value="Genomic_DNA"/>
</dbReference>
<sequence length="1381" mass="150647">EKEDAERPEKETGRRHVRADFPCAVPSCAFVLRTANGPRQKQVLDGRGIFLQSLASSQMLAAENNHLSMQPKQPPGELRQIGFCEDHELVLERLSQPRWPSKAEYGGLGETEAPSPRTAAPATPITTLQRTKSSARLRRAKASPPPPDEAIRLGDTVYLRGDRGLFEVEGQAMRLAAGTSQLAELTVLPFMGAAQLADPSTDNETRKLANACTFRGRAVKDGDAICLQASTGCFVGISGTQADGAPGGAMPASALGRCWVRADFQDPAPSCAFVVRTTGREPQVLAQRAISLQSLASAQVLVAEEKVQSALMQPKNLKSLERAQLSFEKKAAEKRQVPPQRPEGRLLRWPEPHVRVRLPQEEGEGTTLEAAEAGWVQVRWDQGGVRKHRVGAEGLKYELVVVSMPYILVANAFGKTNGSYVRVGDCNGYPKFRQLTNGDAIMYFEDHWRINARNDVTSWCYHHPSASTSSSSAFARPPLGAWPAKDDAEVPPANVSVMPAVTKVVASPARRKASALDALLQLPDDFATDRLQRRALRLGRRHFPRGDAGEVVRWASAAKAKREEALECLAELAEEDDGDNEGQLLLLDGLPFLIPQGQVPEVAKRLGFPEMEALLFRSDEPLVLFLGSNLELQPHQTLEACFRFPSRLVKTAKEEPWAGRKRYGQCAGYLVQVDTGLLRQQRLKPSEALPHKLISGQFRCGRCHRVPLHSKEQTQQIQPQPRFFNLFGVAEVAVCLVVMDHSAMAHQQWTLVNYSMLTIRQARVSISERSAESALNYEFVSRSPANIWAPAVRVSSASVPTFLRPIFSLPLRSAREKRSKRALGARAMVPPRVDWWTTRGVNGVGVNGVHGGLGPRPARSSSPAGSGAAQAKPLMRLLSLAREQENMWAQLVTSSSAMEGQLQALRQEHEMLKLESQALRRCLDRAGLLPAQDLEQELRHAGAALEADEVRPPTPGAGGASQLALAAKQRSAALAELEREMQPTQLPHPQPVREMREVASRTPSRTPSAPSPVRPRDRRAVSPRNSRTECSERGSWTQLDRGASPRRPVLMGGRRSERMEDSPEDDDGQTLNQVLEAFEGKDEQRAMRNLQRLLKAPDPMGRWEGPGGPLIAVARLGRCDLVRLLLRGRANVNDADAKGVTALHIAVFEGNMELCKTLLLARADVEATDRHGQTPLFFAPAKEICRLLVERRADVGALNRKGQTPLHLAGRAGFHEVLSWLSARAGKVAELRDHHGNTARMYGQQALAAGTGSGAPSAAGSARAAAPDPRDPRDPPVPLPSQSALVNGTAQEFKLFQEPEEYALSVLNTPEPSPAPCPLKDGRLVTAADALEAAAQVASAAISAAAAAMAPQEPVTAPQLEAEVNEDQRIHKLDEVLDECW</sequence>
<feature type="region of interest" description="Disordered" evidence="4">
    <location>
        <begin position="100"/>
        <end position="152"/>
    </location>
</feature>
<feature type="compositionally biased region" description="Low complexity" evidence="4">
    <location>
        <begin position="1248"/>
        <end position="1267"/>
    </location>
</feature>
<evidence type="ECO:0000256" key="4">
    <source>
        <dbReference type="SAM" id="MobiDB-lite"/>
    </source>
</evidence>
<feature type="region of interest" description="Disordered" evidence="4">
    <location>
        <begin position="847"/>
        <end position="868"/>
    </location>
</feature>
<feature type="non-terminal residue" evidence="5">
    <location>
        <position position="1"/>
    </location>
</feature>
<feature type="compositionally biased region" description="Low complexity" evidence="4">
    <location>
        <begin position="113"/>
        <end position="127"/>
    </location>
</feature>
<feature type="region of interest" description="Disordered" evidence="4">
    <location>
        <begin position="946"/>
        <end position="965"/>
    </location>
</feature>
<name>A0AA36JQ39_9DINO</name>
<feature type="repeat" description="ANK" evidence="3">
    <location>
        <begin position="1138"/>
        <end position="1170"/>
    </location>
</feature>
<dbReference type="SMART" id="SM00248">
    <property type="entry name" value="ANK"/>
    <property type="match status" value="4"/>
</dbReference>
<evidence type="ECO:0000313" key="6">
    <source>
        <dbReference type="Proteomes" id="UP001178507"/>
    </source>
</evidence>
<dbReference type="InterPro" id="IPR050776">
    <property type="entry name" value="Ank_Repeat/CDKN_Inhibitor"/>
</dbReference>
<comment type="caution">
    <text evidence="5">The sequence shown here is derived from an EMBL/GenBank/DDBJ whole genome shotgun (WGS) entry which is preliminary data.</text>
</comment>
<dbReference type="Proteomes" id="UP001178507">
    <property type="component" value="Unassembled WGS sequence"/>
</dbReference>